<dbReference type="PANTHER" id="PTHR30472:SF37">
    <property type="entry name" value="FE(3+) DICITRATE TRANSPORT SYSTEM PERMEASE PROTEIN FECD-RELATED"/>
    <property type="match status" value="1"/>
</dbReference>
<dbReference type="PANTHER" id="PTHR30472">
    <property type="entry name" value="FERRIC ENTEROBACTIN TRANSPORT SYSTEM PERMEASE PROTEIN"/>
    <property type="match status" value="1"/>
</dbReference>
<dbReference type="InterPro" id="IPR037294">
    <property type="entry name" value="ABC_BtuC-like"/>
</dbReference>
<evidence type="ECO:0000256" key="5">
    <source>
        <dbReference type="ARBA" id="ARBA00022692"/>
    </source>
</evidence>
<dbReference type="Pfam" id="PF01032">
    <property type="entry name" value="FecCD"/>
    <property type="match status" value="2"/>
</dbReference>
<dbReference type="EMBL" id="CP006664">
    <property type="protein sequence ID" value="AIJ08822.1"/>
    <property type="molecule type" value="Genomic_DNA"/>
</dbReference>
<feature type="transmembrane region" description="Helical" evidence="8">
    <location>
        <begin position="384"/>
        <end position="406"/>
    </location>
</feature>
<feature type="transmembrane region" description="Helical" evidence="8">
    <location>
        <begin position="298"/>
        <end position="321"/>
    </location>
</feature>
<evidence type="ECO:0000256" key="6">
    <source>
        <dbReference type="ARBA" id="ARBA00022989"/>
    </source>
</evidence>
<accession>A0A076LQ55</accession>
<feature type="transmembrane region" description="Helical" evidence="8">
    <location>
        <begin position="187"/>
        <end position="209"/>
    </location>
</feature>
<sequence length="664" mass="69545">MSGAVRLAAPLLLLTLAVASLQWAQPLTLLQQWQLLLAPQQAQSLDDILWLYSQLPRLAITLLVGATLGLAGSVMQQLTQNALMSPLTMGTSSGAWLALVLLAAFWPGQQAQWGALAAMGGALLAFALIVLIAGLDNMTGLPMVIAGMVINILLGALASGVLLLQHPYAQNIFLWGSGDLAQSDWGWVRWLLPRLTPALLLLLFAPRVLQLLRLGHQGAQARGAAVVPLFFALMLLTIWLVSAAVTAVGLIGFIGLLTPNIVRALGVRTPRGELYASLLGGALLLLLTDALAQGGALWLGQLLPTGVVAAAIGAPALILFSRRRLSAPDGLGAPLISARGRVSAWVGAALTTLAALALLGYLTYQPEAAGWPFAWPQAYQWALRWPRALVALSCGGALALAGVLLQRLMYNPLASPDLLGVSSGATLTLVLAMLWCGQTLTALQQWGVGLAGSLAVLAALMALGRRQRYAPASVILTGIALTALLQALVQFFLAQGGQDSYRILQWLAGSTYRVTAVQALLLSTLTALLLLLALFVARALTLLSIGRAFSQARGLNGARATALLLALVALLCAIATAAMGPVAFVGLMAPHLAQMLGARTARAQMGLAALLGAATLLWADWLGQALLYPRAMAAGTLVAIVGATYFLLLLIAGRLTRRRLQRVT</sequence>
<comment type="similarity">
    <text evidence="2">Belongs to the binding-protein-dependent transport system permease family. FecCD subfamily.</text>
</comment>
<evidence type="ECO:0000256" key="7">
    <source>
        <dbReference type="ARBA" id="ARBA00023136"/>
    </source>
</evidence>
<dbReference type="GO" id="GO:0022857">
    <property type="term" value="F:transmembrane transporter activity"/>
    <property type="evidence" value="ECO:0007669"/>
    <property type="project" value="InterPro"/>
</dbReference>
<feature type="transmembrane region" description="Helical" evidence="8">
    <location>
        <begin position="221"/>
        <end position="239"/>
    </location>
</feature>
<feature type="transmembrane region" description="Helical" evidence="8">
    <location>
        <begin position="245"/>
        <end position="262"/>
    </location>
</feature>
<evidence type="ECO:0000256" key="1">
    <source>
        <dbReference type="ARBA" id="ARBA00004651"/>
    </source>
</evidence>
<evidence type="ECO:0000256" key="4">
    <source>
        <dbReference type="ARBA" id="ARBA00022475"/>
    </source>
</evidence>
<evidence type="ECO:0000256" key="8">
    <source>
        <dbReference type="SAM" id="Phobius"/>
    </source>
</evidence>
<evidence type="ECO:0000256" key="3">
    <source>
        <dbReference type="ARBA" id="ARBA00022448"/>
    </source>
</evidence>
<dbReference type="NCBIfam" id="NF007866">
    <property type="entry name" value="PRK10577.1-2"/>
    <property type="match status" value="1"/>
</dbReference>
<keyword evidence="6 8" id="KW-1133">Transmembrane helix</keyword>
<name>A0A076LQ55_9GAMM</name>
<evidence type="ECO:0000256" key="2">
    <source>
        <dbReference type="ARBA" id="ARBA00007935"/>
    </source>
</evidence>
<feature type="transmembrane region" description="Helical" evidence="8">
    <location>
        <begin position="529"/>
        <end position="550"/>
    </location>
</feature>
<reference evidence="9 10" key="1">
    <citation type="journal article" date="2012" name="PLoS ONE">
        <title>Edwardsiella comparative phylogenomics reveal the new intra/inter-species taxonomic relationships, virulence evolution and niche adaptation mechanisms.</title>
        <authorList>
            <person name="Yang M."/>
            <person name="Lv Y."/>
            <person name="Xiao J."/>
            <person name="Wu H."/>
            <person name="Zheng H."/>
            <person name="Liu Q."/>
            <person name="Zhang Y."/>
            <person name="Wang Q."/>
        </authorList>
    </citation>
    <scope>NUCLEOTIDE SEQUENCE [LARGE SCALE GENOMIC DNA]</scope>
    <source>
        <strain evidence="10">080813</strain>
    </source>
</reference>
<dbReference type="KEGG" id="ete:ETEE_2381"/>
<gene>
    <name evidence="9" type="primary">fhuB</name>
    <name evidence="9" type="ORF">ETEE_2381</name>
</gene>
<organism evidence="9 10">
    <name type="scientific">Edwardsiella anguillarum ET080813</name>
    <dbReference type="NCBI Taxonomy" id="667120"/>
    <lineage>
        <taxon>Bacteria</taxon>
        <taxon>Pseudomonadati</taxon>
        <taxon>Pseudomonadota</taxon>
        <taxon>Gammaproteobacteria</taxon>
        <taxon>Enterobacterales</taxon>
        <taxon>Hafniaceae</taxon>
        <taxon>Edwardsiella</taxon>
    </lineage>
</organism>
<feature type="transmembrane region" description="Helical" evidence="8">
    <location>
        <begin position="418"/>
        <end position="440"/>
    </location>
</feature>
<protein>
    <submittedName>
        <fullName evidence="9">Ferrichrome transport system permease protein FhuB</fullName>
    </submittedName>
</protein>
<feature type="transmembrane region" description="Helical" evidence="8">
    <location>
        <begin position="446"/>
        <end position="463"/>
    </location>
</feature>
<comment type="subcellular location">
    <subcellularLocation>
        <location evidence="1">Cell membrane</location>
        <topology evidence="1">Multi-pass membrane protein</topology>
    </subcellularLocation>
</comment>
<dbReference type="Proteomes" id="UP000028681">
    <property type="component" value="Chromosome"/>
</dbReference>
<evidence type="ECO:0000313" key="9">
    <source>
        <dbReference type="EMBL" id="AIJ08822.1"/>
    </source>
</evidence>
<keyword evidence="3" id="KW-0813">Transport</keyword>
<keyword evidence="7 8" id="KW-0472">Membrane</keyword>
<feature type="transmembrane region" description="Helical" evidence="8">
    <location>
        <begin position="475"/>
        <end position="497"/>
    </location>
</feature>
<dbReference type="SUPFAM" id="SSF81345">
    <property type="entry name" value="ABC transporter involved in vitamin B12 uptake, BtuC"/>
    <property type="match status" value="2"/>
</dbReference>
<dbReference type="Gene3D" id="1.10.3470.10">
    <property type="entry name" value="ABC transporter involved in vitamin B12 uptake, BtuC"/>
    <property type="match status" value="2"/>
</dbReference>
<feature type="transmembrane region" description="Helical" evidence="8">
    <location>
        <begin position="112"/>
        <end position="132"/>
    </location>
</feature>
<evidence type="ECO:0000313" key="10">
    <source>
        <dbReference type="Proteomes" id="UP000028681"/>
    </source>
</evidence>
<keyword evidence="4" id="KW-1003">Cell membrane</keyword>
<dbReference type="HOGENOM" id="CLU_013016_7_3_6"/>
<feature type="transmembrane region" description="Helical" evidence="8">
    <location>
        <begin position="144"/>
        <end position="167"/>
    </location>
</feature>
<dbReference type="RefSeq" id="WP_034163113.1">
    <property type="nucleotide sequence ID" value="NZ_CP006664.1"/>
</dbReference>
<feature type="transmembrane region" description="Helical" evidence="8">
    <location>
        <begin position="342"/>
        <end position="364"/>
    </location>
</feature>
<dbReference type="CDD" id="cd06550">
    <property type="entry name" value="TM_ABC_iron-siderophores_like"/>
    <property type="match status" value="1"/>
</dbReference>
<feature type="transmembrane region" description="Helical" evidence="8">
    <location>
        <begin position="631"/>
        <end position="652"/>
    </location>
</feature>
<feature type="transmembrane region" description="Helical" evidence="8">
    <location>
        <begin position="83"/>
        <end position="106"/>
    </location>
</feature>
<dbReference type="GeneID" id="33939967"/>
<dbReference type="GO" id="GO:0033214">
    <property type="term" value="P:siderophore-iron import into cell"/>
    <property type="evidence" value="ECO:0007669"/>
    <property type="project" value="TreeGrafter"/>
</dbReference>
<dbReference type="AlphaFoldDB" id="A0A076LQ55"/>
<feature type="transmembrane region" description="Helical" evidence="8">
    <location>
        <begin position="48"/>
        <end position="71"/>
    </location>
</feature>
<feature type="transmembrane region" description="Helical" evidence="8">
    <location>
        <begin position="562"/>
        <end position="589"/>
    </location>
</feature>
<feature type="transmembrane region" description="Helical" evidence="8">
    <location>
        <begin position="274"/>
        <end position="292"/>
    </location>
</feature>
<proteinExistence type="inferred from homology"/>
<keyword evidence="5 8" id="KW-0812">Transmembrane</keyword>
<dbReference type="GO" id="GO:0005886">
    <property type="term" value="C:plasma membrane"/>
    <property type="evidence" value="ECO:0007669"/>
    <property type="project" value="UniProtKB-SubCell"/>
</dbReference>
<dbReference type="InterPro" id="IPR000522">
    <property type="entry name" value="ABC_transptr_permease_BtuC"/>
</dbReference>